<dbReference type="OMA" id="RIMWSSD"/>
<accession>F1A1A8</accession>
<dbReference type="AlphaFoldDB" id="F1A1A8"/>
<dbReference type="KEGG" id="dpp:DICPUDRAFT_158314"/>
<keyword evidence="3" id="KW-1185">Reference proteome</keyword>
<evidence type="ECO:0000313" key="3">
    <source>
        <dbReference type="Proteomes" id="UP000001064"/>
    </source>
</evidence>
<organism evidence="2 3">
    <name type="scientific">Dictyostelium purpureum</name>
    <name type="common">Slime mold</name>
    <dbReference type="NCBI Taxonomy" id="5786"/>
    <lineage>
        <taxon>Eukaryota</taxon>
        <taxon>Amoebozoa</taxon>
        <taxon>Evosea</taxon>
        <taxon>Eumycetozoa</taxon>
        <taxon>Dictyostelia</taxon>
        <taxon>Dictyosteliales</taxon>
        <taxon>Dictyosteliaceae</taxon>
        <taxon>Dictyostelium</taxon>
    </lineage>
</organism>
<evidence type="ECO:0000256" key="1">
    <source>
        <dbReference type="SAM" id="Phobius"/>
    </source>
</evidence>
<gene>
    <name evidence="2" type="ORF">DICPUDRAFT_158314</name>
</gene>
<dbReference type="Proteomes" id="UP000001064">
    <property type="component" value="Unassembled WGS sequence"/>
</dbReference>
<dbReference type="EMBL" id="GL871366">
    <property type="protein sequence ID" value="EGC30021.1"/>
    <property type="molecule type" value="Genomic_DNA"/>
</dbReference>
<dbReference type="RefSeq" id="XP_003293448.1">
    <property type="nucleotide sequence ID" value="XM_003293400.1"/>
</dbReference>
<proteinExistence type="predicted"/>
<feature type="transmembrane region" description="Helical" evidence="1">
    <location>
        <begin position="50"/>
        <end position="69"/>
    </location>
</feature>
<sequence length="70" mass="8275">MNSQVNRIMWSSDFIYSNKWTATSLGKTTYLEKDNGLSMTRNLYEPTASFFSQQILFLIFFIVLFYFTCC</sequence>
<keyword evidence="1" id="KW-1133">Transmembrane helix</keyword>
<dbReference type="InParanoid" id="F1A1A8"/>
<keyword evidence="1" id="KW-0812">Transmembrane</keyword>
<evidence type="ECO:0000313" key="2">
    <source>
        <dbReference type="EMBL" id="EGC30021.1"/>
    </source>
</evidence>
<dbReference type="GeneID" id="10511368"/>
<reference evidence="3" key="1">
    <citation type="journal article" date="2011" name="Genome Biol.">
        <title>Comparative genomics of the social amoebae Dictyostelium discoideum and Dictyostelium purpureum.</title>
        <authorList>
            <consortium name="US DOE Joint Genome Institute (JGI-PGF)"/>
            <person name="Sucgang R."/>
            <person name="Kuo A."/>
            <person name="Tian X."/>
            <person name="Salerno W."/>
            <person name="Parikh A."/>
            <person name="Feasley C.L."/>
            <person name="Dalin E."/>
            <person name="Tu H."/>
            <person name="Huang E."/>
            <person name="Barry K."/>
            <person name="Lindquist E."/>
            <person name="Shapiro H."/>
            <person name="Bruce D."/>
            <person name="Schmutz J."/>
            <person name="Salamov A."/>
            <person name="Fey P."/>
            <person name="Gaudet P."/>
            <person name="Anjard C."/>
            <person name="Babu M.M."/>
            <person name="Basu S."/>
            <person name="Bushmanova Y."/>
            <person name="van der Wel H."/>
            <person name="Katoh-Kurasawa M."/>
            <person name="Dinh C."/>
            <person name="Coutinho P.M."/>
            <person name="Saito T."/>
            <person name="Elias M."/>
            <person name="Schaap P."/>
            <person name="Kay R.R."/>
            <person name="Henrissat B."/>
            <person name="Eichinger L."/>
            <person name="Rivero F."/>
            <person name="Putnam N.H."/>
            <person name="West C.M."/>
            <person name="Loomis W.F."/>
            <person name="Chisholm R.L."/>
            <person name="Shaulsky G."/>
            <person name="Strassmann J.E."/>
            <person name="Queller D.C."/>
            <person name="Kuspa A."/>
            <person name="Grigoriev I.V."/>
        </authorList>
    </citation>
    <scope>NUCLEOTIDE SEQUENCE [LARGE SCALE GENOMIC DNA]</scope>
    <source>
        <strain evidence="3">QSDP1</strain>
    </source>
</reference>
<name>F1A1A8_DICPU</name>
<dbReference type="VEuPathDB" id="AmoebaDB:DICPUDRAFT_158314"/>
<protein>
    <submittedName>
        <fullName evidence="2">Uncharacterized protein</fullName>
    </submittedName>
</protein>
<keyword evidence="1" id="KW-0472">Membrane</keyword>
<dbReference type="OrthoDB" id="10432345at2759"/>